<dbReference type="EMBL" id="JBJQND010000010">
    <property type="protein sequence ID" value="KAL3864636.1"/>
    <property type="molecule type" value="Genomic_DNA"/>
</dbReference>
<gene>
    <name evidence="2" type="ORF">ACJMK2_006301</name>
</gene>
<keyword evidence="3" id="KW-1185">Reference proteome</keyword>
<feature type="compositionally biased region" description="Basic residues" evidence="1">
    <location>
        <begin position="116"/>
        <end position="132"/>
    </location>
</feature>
<name>A0ABD3VSQ5_SINWO</name>
<evidence type="ECO:0000313" key="2">
    <source>
        <dbReference type="EMBL" id="KAL3864636.1"/>
    </source>
</evidence>
<proteinExistence type="predicted"/>
<comment type="caution">
    <text evidence="2">The sequence shown here is derived from an EMBL/GenBank/DDBJ whole genome shotgun (WGS) entry which is preliminary data.</text>
</comment>
<feature type="region of interest" description="Disordered" evidence="1">
    <location>
        <begin position="106"/>
        <end position="132"/>
    </location>
</feature>
<dbReference type="Proteomes" id="UP001634394">
    <property type="component" value="Unassembled WGS sequence"/>
</dbReference>
<evidence type="ECO:0000313" key="3">
    <source>
        <dbReference type="Proteomes" id="UP001634394"/>
    </source>
</evidence>
<dbReference type="AlphaFoldDB" id="A0ABD3VSQ5"/>
<sequence length="132" mass="14839">DQISGEDELDDLLATLEGARDSGKIKQKKRKLEDLGSDEEDVKYKAGGRGIHRPLDVHQDKKISDYGAEYRAKKARGDVKKKGKPDPYAYVPLNRQQLNKRKRAKLEGQFGNLVRGARKGASKGQKAKKKHK</sequence>
<dbReference type="InterPro" id="IPR052087">
    <property type="entry name" value="RRP12"/>
</dbReference>
<protein>
    <submittedName>
        <fullName evidence="2">Uncharacterized protein</fullName>
    </submittedName>
</protein>
<dbReference type="PANTHER" id="PTHR48287">
    <property type="entry name" value="ARM REPEAT SUPERFAMILY PROTEIN"/>
    <property type="match status" value="1"/>
</dbReference>
<feature type="non-terminal residue" evidence="2">
    <location>
        <position position="1"/>
    </location>
</feature>
<accession>A0ABD3VSQ5</accession>
<organism evidence="2 3">
    <name type="scientific">Sinanodonta woodiana</name>
    <name type="common">Chinese pond mussel</name>
    <name type="synonym">Anodonta woodiana</name>
    <dbReference type="NCBI Taxonomy" id="1069815"/>
    <lineage>
        <taxon>Eukaryota</taxon>
        <taxon>Metazoa</taxon>
        <taxon>Spiralia</taxon>
        <taxon>Lophotrochozoa</taxon>
        <taxon>Mollusca</taxon>
        <taxon>Bivalvia</taxon>
        <taxon>Autobranchia</taxon>
        <taxon>Heteroconchia</taxon>
        <taxon>Palaeoheterodonta</taxon>
        <taxon>Unionida</taxon>
        <taxon>Unionoidea</taxon>
        <taxon>Unionidae</taxon>
        <taxon>Unioninae</taxon>
        <taxon>Sinanodonta</taxon>
    </lineage>
</organism>
<reference evidence="2 3" key="1">
    <citation type="submission" date="2024-11" db="EMBL/GenBank/DDBJ databases">
        <title>Chromosome-level genome assembly of the freshwater bivalve Anodonta woodiana.</title>
        <authorList>
            <person name="Chen X."/>
        </authorList>
    </citation>
    <scope>NUCLEOTIDE SEQUENCE [LARGE SCALE GENOMIC DNA]</scope>
    <source>
        <strain evidence="2">MN2024</strain>
        <tissue evidence="2">Gills</tissue>
    </source>
</reference>
<dbReference type="PANTHER" id="PTHR48287:SF1">
    <property type="entry name" value="ARM REPEAT SUPERFAMILY PROTEIN"/>
    <property type="match status" value="1"/>
</dbReference>
<evidence type="ECO:0000256" key="1">
    <source>
        <dbReference type="SAM" id="MobiDB-lite"/>
    </source>
</evidence>